<organism evidence="1">
    <name type="scientific">Brachypodium distachyon</name>
    <name type="common">Purple false brome</name>
    <name type="synonym">Trachynia distachya</name>
    <dbReference type="NCBI Taxonomy" id="15368"/>
    <lineage>
        <taxon>Eukaryota</taxon>
        <taxon>Viridiplantae</taxon>
        <taxon>Streptophyta</taxon>
        <taxon>Embryophyta</taxon>
        <taxon>Tracheophyta</taxon>
        <taxon>Spermatophyta</taxon>
        <taxon>Magnoliopsida</taxon>
        <taxon>Liliopsida</taxon>
        <taxon>Poales</taxon>
        <taxon>Poaceae</taxon>
        <taxon>BOP clade</taxon>
        <taxon>Pooideae</taxon>
        <taxon>Stipodae</taxon>
        <taxon>Brachypodieae</taxon>
        <taxon>Brachypodium</taxon>
    </lineage>
</organism>
<dbReference type="EMBL" id="CM000881">
    <property type="protein sequence ID" value="PNT72848.1"/>
    <property type="molecule type" value="Genomic_DNA"/>
</dbReference>
<dbReference type="InParanoid" id="A0A2K2DEZ7"/>
<reference evidence="1" key="2">
    <citation type="submission" date="2017-06" db="EMBL/GenBank/DDBJ databases">
        <title>WGS assembly of Brachypodium distachyon.</title>
        <authorList>
            <consortium name="The International Brachypodium Initiative"/>
            <person name="Lucas S."/>
            <person name="Harmon-Smith M."/>
            <person name="Lail K."/>
            <person name="Tice H."/>
            <person name="Grimwood J."/>
            <person name="Bruce D."/>
            <person name="Barry K."/>
            <person name="Shu S."/>
            <person name="Lindquist E."/>
            <person name="Wang M."/>
            <person name="Pitluck S."/>
            <person name="Vogel J.P."/>
            <person name="Garvin D.F."/>
            <person name="Mockler T.C."/>
            <person name="Schmutz J."/>
            <person name="Rokhsar D."/>
            <person name="Bevan M.W."/>
        </authorList>
    </citation>
    <scope>NUCLEOTIDE SEQUENCE</scope>
    <source>
        <strain evidence="1">Bd21</strain>
    </source>
</reference>
<dbReference type="EnsemblPlants" id="PNT72848">
    <property type="protein sequence ID" value="PNT72848"/>
    <property type="gene ID" value="BRADI_2g49743v3"/>
</dbReference>
<dbReference type="Proteomes" id="UP000008810">
    <property type="component" value="Chromosome 2"/>
</dbReference>
<proteinExistence type="predicted"/>
<reference evidence="2" key="3">
    <citation type="submission" date="2018-08" db="UniProtKB">
        <authorList>
            <consortium name="EnsemblPlants"/>
        </authorList>
    </citation>
    <scope>IDENTIFICATION</scope>
    <source>
        <strain evidence="2">cv. Bd21</strain>
    </source>
</reference>
<evidence type="ECO:0000313" key="3">
    <source>
        <dbReference type="Proteomes" id="UP000008810"/>
    </source>
</evidence>
<evidence type="ECO:0000313" key="1">
    <source>
        <dbReference type="EMBL" id="PNT72848.1"/>
    </source>
</evidence>
<evidence type="ECO:0000313" key="2">
    <source>
        <dbReference type="EnsemblPlants" id="PNT72848"/>
    </source>
</evidence>
<name>A0A2K2DEZ7_BRADI</name>
<gene>
    <name evidence="1" type="ORF">BRADI_2g49743v3</name>
</gene>
<dbReference type="Gramene" id="PNT72848">
    <property type="protein sequence ID" value="PNT72848"/>
    <property type="gene ID" value="BRADI_2g49743v3"/>
</dbReference>
<protein>
    <submittedName>
        <fullName evidence="1 2">Uncharacterized protein</fullName>
    </submittedName>
</protein>
<accession>A0A2K2DEZ7</accession>
<sequence>MEYYVLSRSKGISATCRAQQRATGISDAGTRQDVVEKTWVGPPAGTAAGEAVARLCPGQ</sequence>
<dbReference type="AlphaFoldDB" id="A0A2K2DEZ7"/>
<reference evidence="1 2" key="1">
    <citation type="journal article" date="2010" name="Nature">
        <title>Genome sequencing and analysis of the model grass Brachypodium distachyon.</title>
        <authorList>
            <consortium name="International Brachypodium Initiative"/>
        </authorList>
    </citation>
    <scope>NUCLEOTIDE SEQUENCE [LARGE SCALE GENOMIC DNA]</scope>
    <source>
        <strain evidence="1 2">Bd21</strain>
    </source>
</reference>
<keyword evidence="3" id="KW-1185">Reference proteome</keyword>